<dbReference type="InterPro" id="IPR019420">
    <property type="entry name" value="7TM_GPCR_serpentine_rcpt_Srbc"/>
</dbReference>
<feature type="transmembrane region" description="Helical" evidence="2">
    <location>
        <begin position="6"/>
        <end position="33"/>
    </location>
</feature>
<feature type="transmembrane region" description="Helical" evidence="2">
    <location>
        <begin position="164"/>
        <end position="191"/>
    </location>
</feature>
<reference evidence="3" key="1">
    <citation type="submission" date="2023-06" db="EMBL/GenBank/DDBJ databases">
        <title>Genomic analysis of the entomopathogenic nematode Steinernema hermaphroditum.</title>
        <authorList>
            <person name="Schwarz E.M."/>
            <person name="Heppert J.K."/>
            <person name="Baniya A."/>
            <person name="Schwartz H.T."/>
            <person name="Tan C.-H."/>
            <person name="Antoshechkin I."/>
            <person name="Sternberg P.W."/>
            <person name="Goodrich-Blair H."/>
            <person name="Dillman A.R."/>
        </authorList>
    </citation>
    <scope>NUCLEOTIDE SEQUENCE</scope>
    <source>
        <strain evidence="3">PS9179</strain>
        <tissue evidence="3">Whole animal</tissue>
    </source>
</reference>
<organism evidence="3 4">
    <name type="scientific">Steinernema hermaphroditum</name>
    <dbReference type="NCBI Taxonomy" id="289476"/>
    <lineage>
        <taxon>Eukaryota</taxon>
        <taxon>Metazoa</taxon>
        <taxon>Ecdysozoa</taxon>
        <taxon>Nematoda</taxon>
        <taxon>Chromadorea</taxon>
        <taxon>Rhabditida</taxon>
        <taxon>Tylenchina</taxon>
        <taxon>Panagrolaimomorpha</taxon>
        <taxon>Strongyloidoidea</taxon>
        <taxon>Steinernematidae</taxon>
        <taxon>Steinernema</taxon>
    </lineage>
</organism>
<feature type="compositionally biased region" description="Polar residues" evidence="1">
    <location>
        <begin position="671"/>
        <end position="682"/>
    </location>
</feature>
<feature type="transmembrane region" description="Helical" evidence="2">
    <location>
        <begin position="224"/>
        <end position="245"/>
    </location>
</feature>
<feature type="transmembrane region" description="Helical" evidence="2">
    <location>
        <begin position="45"/>
        <end position="69"/>
    </location>
</feature>
<protein>
    <recommendedName>
        <fullName evidence="5">G-protein coupled receptors family 1 profile domain-containing protein</fullName>
    </recommendedName>
</protein>
<keyword evidence="4" id="KW-1185">Reference proteome</keyword>
<feature type="region of interest" description="Disordered" evidence="1">
    <location>
        <begin position="644"/>
        <end position="745"/>
    </location>
</feature>
<keyword evidence="2" id="KW-0472">Membrane</keyword>
<name>A0AA39IN25_9BILA</name>
<accession>A0AA39IN25</accession>
<feature type="transmembrane region" description="Helical" evidence="2">
    <location>
        <begin position="81"/>
        <end position="103"/>
    </location>
</feature>
<gene>
    <name evidence="3" type="ORF">QR680_010185</name>
</gene>
<feature type="compositionally biased region" description="Polar residues" evidence="1">
    <location>
        <begin position="692"/>
        <end position="705"/>
    </location>
</feature>
<keyword evidence="2" id="KW-0812">Transmembrane</keyword>
<proteinExistence type="predicted"/>
<dbReference type="AlphaFoldDB" id="A0AA39IN25"/>
<feature type="compositionally biased region" description="Polar residues" evidence="1">
    <location>
        <begin position="644"/>
        <end position="659"/>
    </location>
</feature>
<feature type="transmembrane region" description="Helical" evidence="2">
    <location>
        <begin position="123"/>
        <end position="144"/>
    </location>
</feature>
<sequence>MSALSALIINWIVVLSSISAIAINLKTLVSIYLHKKKTEKHYNMLLSQIVFHFLYNISTVLFTLGNIFQHAGTACSDPYNYWTFSVVVSSSVIITFGNIFIVLDRFLAVHTPVEYQIKYKKRLLFSALLLLSLLLFAALGAYTLPCYTLPLDTSLNDSLLSTPLNRVVMIVYMVQCAACIANIIATAGFVWRLRIFMNAQKGITINANLKTANQIVLYQMLAEMILVVIPSITTAILNYALGVFITNFVGQYPETAKFTSGLTTDLQDLLSVYRREKAKQKTVEAAADPDPYQSGFSGTKQSQVETENYAGAITGGAGKMKIKFGSYGSIDSAKLGSLQARRQGSLGHIGGHTSHQGYGNAAGSYSNVNGLSGIQGSVYGGQVGSSFESDYQQTSSFGAGQQGLVGGQQSGSGFGSYQNNGYDGLLSNTYGGSQGISGYPQSGYGGQSQANTPNQGNVQEVHGPNINYGGASQTSIQNLQEYNSYATSFNTLPGLQPNSYQARVHYGGNQQNYQSVGPQTTYNSYVNHGAQNAATGTQQSYGSGATSGIRSEYAGAQSGQQNFMGQGDSGNDYGGSSFSNYPQSGMSSTAYNVNANGFGTIPATSGQNYVSGITPNIYPSANFNTRNQYGNSLNSGITYNGQNNGNSGTYGQPVNQWNSGAPYGEGGPSLGSDQSYGQTATSALYGEGTMGYGSQSQHYGGNQDPSDNEENYGSLDGGFGSGHNYGQDQYDNFSDGYSKKAKAKL</sequence>
<evidence type="ECO:0000256" key="1">
    <source>
        <dbReference type="SAM" id="MobiDB-lite"/>
    </source>
</evidence>
<keyword evidence="2" id="KW-1133">Transmembrane helix</keyword>
<evidence type="ECO:0000313" key="3">
    <source>
        <dbReference type="EMBL" id="KAK0427356.1"/>
    </source>
</evidence>
<comment type="caution">
    <text evidence="3">The sequence shown here is derived from an EMBL/GenBank/DDBJ whole genome shotgun (WGS) entry which is preliminary data.</text>
</comment>
<dbReference type="EMBL" id="JAUCMV010000001">
    <property type="protein sequence ID" value="KAK0427356.1"/>
    <property type="molecule type" value="Genomic_DNA"/>
</dbReference>
<evidence type="ECO:0000313" key="4">
    <source>
        <dbReference type="Proteomes" id="UP001175271"/>
    </source>
</evidence>
<evidence type="ECO:0008006" key="5">
    <source>
        <dbReference type="Google" id="ProtNLM"/>
    </source>
</evidence>
<evidence type="ECO:0000256" key="2">
    <source>
        <dbReference type="SAM" id="Phobius"/>
    </source>
</evidence>
<dbReference type="Pfam" id="PF10316">
    <property type="entry name" value="7TM_GPCR_Srbc"/>
    <property type="match status" value="1"/>
</dbReference>
<dbReference type="Proteomes" id="UP001175271">
    <property type="component" value="Unassembled WGS sequence"/>
</dbReference>